<keyword evidence="2" id="KW-1185">Reference proteome</keyword>
<sequence length="150" mass="17716">MEADMISPQNVIWGPREGRDPGIRVLQDEVEAKFIPWIDLERELRDRLMPQLFVDPSGFTFVTRDYHGKSNWLVQLMDEDGEWYCDVWFGVNPDNGWAVDGMVHFGEADEEPHVWQSYQRYSDGTYRRLPSWASSLDEYKRREGKPTSQR</sequence>
<dbReference type="AlphaFoldDB" id="A0A0R3E4L5"/>
<protein>
    <submittedName>
        <fullName evidence="1">Uncharacterized protein</fullName>
    </submittedName>
</protein>
<comment type="caution">
    <text evidence="1">The sequence shown here is derived from an EMBL/GenBank/DDBJ whole genome shotgun (WGS) entry which is preliminary data.</text>
</comment>
<accession>A0A0R3E4L5</accession>
<reference evidence="1 2" key="1">
    <citation type="submission" date="2015-09" db="EMBL/GenBank/DDBJ databases">
        <title>Draft Genome Sequence of Bradyrhizobium manausense Strain BR 3351T, a Novel Symbiotic Nitrogen-Fixing Alphaproteobacterium Isolated from Brazilian Amazon Rain Forest.</title>
        <authorList>
            <person name="De Araujo J.L."/>
            <person name="Zilli J.E."/>
        </authorList>
    </citation>
    <scope>NUCLEOTIDE SEQUENCE [LARGE SCALE GENOMIC DNA]</scope>
    <source>
        <strain evidence="1 2">BR3351</strain>
    </source>
</reference>
<name>A0A0R3E4L5_9BRAD</name>
<evidence type="ECO:0000313" key="1">
    <source>
        <dbReference type="EMBL" id="KRQ15373.1"/>
    </source>
</evidence>
<gene>
    <name evidence="1" type="ORF">AOQ71_10255</name>
</gene>
<organism evidence="1 2">
    <name type="scientific">Bradyrhizobium manausense</name>
    <dbReference type="NCBI Taxonomy" id="989370"/>
    <lineage>
        <taxon>Bacteria</taxon>
        <taxon>Pseudomonadati</taxon>
        <taxon>Pseudomonadota</taxon>
        <taxon>Alphaproteobacteria</taxon>
        <taxon>Hyphomicrobiales</taxon>
        <taxon>Nitrobacteraceae</taxon>
        <taxon>Bradyrhizobium</taxon>
    </lineage>
</organism>
<proteinExistence type="predicted"/>
<dbReference type="EMBL" id="LJYG01000044">
    <property type="protein sequence ID" value="KRQ15373.1"/>
    <property type="molecule type" value="Genomic_DNA"/>
</dbReference>
<dbReference type="Proteomes" id="UP000051936">
    <property type="component" value="Unassembled WGS sequence"/>
</dbReference>
<evidence type="ECO:0000313" key="2">
    <source>
        <dbReference type="Proteomes" id="UP000051936"/>
    </source>
</evidence>